<dbReference type="AlphaFoldDB" id="A0A8X9A0G2"/>
<evidence type="ECO:0000256" key="3">
    <source>
        <dbReference type="ARBA" id="ARBA00022723"/>
    </source>
</evidence>
<keyword evidence="7" id="KW-0482">Metalloprotease</keyword>
<dbReference type="Pfam" id="PF01471">
    <property type="entry name" value="PG_binding_1"/>
    <property type="match status" value="1"/>
</dbReference>
<dbReference type="EMBL" id="PNBA02000005">
    <property type="protein sequence ID" value="KAG6423251.1"/>
    <property type="molecule type" value="Genomic_DNA"/>
</dbReference>
<dbReference type="Proteomes" id="UP000298416">
    <property type="component" value="Unassembled WGS sequence"/>
</dbReference>
<keyword evidence="6" id="KW-0862">Zinc</keyword>
<evidence type="ECO:0000256" key="9">
    <source>
        <dbReference type="SAM" id="SignalP"/>
    </source>
</evidence>
<evidence type="ECO:0000256" key="4">
    <source>
        <dbReference type="ARBA" id="ARBA00022729"/>
    </source>
</evidence>
<protein>
    <recommendedName>
        <fullName evidence="10">Peptidoglycan binding-like domain-containing protein</fullName>
    </recommendedName>
</protein>
<comment type="cofactor">
    <cofactor evidence="1">
        <name>Zn(2+)</name>
        <dbReference type="ChEBI" id="CHEBI:29105"/>
    </cofactor>
</comment>
<evidence type="ECO:0000256" key="2">
    <source>
        <dbReference type="ARBA" id="ARBA00022670"/>
    </source>
</evidence>
<accession>A0A8X9A0G2</accession>
<name>A0A8X9A0G2_SALSN</name>
<proteinExistence type="predicted"/>
<evidence type="ECO:0000256" key="6">
    <source>
        <dbReference type="ARBA" id="ARBA00022833"/>
    </source>
</evidence>
<evidence type="ECO:0000256" key="1">
    <source>
        <dbReference type="ARBA" id="ARBA00001947"/>
    </source>
</evidence>
<dbReference type="GO" id="GO:0004222">
    <property type="term" value="F:metalloendopeptidase activity"/>
    <property type="evidence" value="ECO:0007669"/>
    <property type="project" value="InterPro"/>
</dbReference>
<dbReference type="InterPro" id="IPR002477">
    <property type="entry name" value="Peptidoglycan-bd-like"/>
</dbReference>
<keyword evidence="12" id="KW-1185">Reference proteome</keyword>
<feature type="chain" id="PRO_5036493480" description="Peptidoglycan binding-like domain-containing protein" evidence="9">
    <location>
        <begin position="31"/>
        <end position="127"/>
    </location>
</feature>
<feature type="domain" description="Peptidoglycan binding-like" evidence="10">
    <location>
        <begin position="48"/>
        <end position="99"/>
    </location>
</feature>
<organism evidence="11">
    <name type="scientific">Salvia splendens</name>
    <name type="common">Scarlet sage</name>
    <dbReference type="NCBI Taxonomy" id="180675"/>
    <lineage>
        <taxon>Eukaryota</taxon>
        <taxon>Viridiplantae</taxon>
        <taxon>Streptophyta</taxon>
        <taxon>Embryophyta</taxon>
        <taxon>Tracheophyta</taxon>
        <taxon>Spermatophyta</taxon>
        <taxon>Magnoliopsida</taxon>
        <taxon>eudicotyledons</taxon>
        <taxon>Gunneridae</taxon>
        <taxon>Pentapetalae</taxon>
        <taxon>asterids</taxon>
        <taxon>lamiids</taxon>
        <taxon>Lamiales</taxon>
        <taxon>Lamiaceae</taxon>
        <taxon>Nepetoideae</taxon>
        <taxon>Mentheae</taxon>
        <taxon>Salviinae</taxon>
        <taxon>Salvia</taxon>
        <taxon>Salvia subgen. Calosphace</taxon>
        <taxon>core Calosphace</taxon>
    </lineage>
</organism>
<dbReference type="PROSITE" id="PS00546">
    <property type="entry name" value="CYSTEINE_SWITCH"/>
    <property type="match status" value="1"/>
</dbReference>
<dbReference type="GO" id="GO:0008270">
    <property type="term" value="F:zinc ion binding"/>
    <property type="evidence" value="ECO:0007669"/>
    <property type="project" value="InterPro"/>
</dbReference>
<evidence type="ECO:0000313" key="12">
    <source>
        <dbReference type="Proteomes" id="UP000298416"/>
    </source>
</evidence>
<reference evidence="11" key="2">
    <citation type="submission" date="2020-08" db="EMBL/GenBank/DDBJ databases">
        <title>Plant Genome Project.</title>
        <authorList>
            <person name="Zhang R.-G."/>
        </authorList>
    </citation>
    <scope>NUCLEOTIDE SEQUENCE</scope>
    <source>
        <strain evidence="11">Huo1</strain>
        <tissue evidence="11">Leaf</tissue>
    </source>
</reference>
<evidence type="ECO:0000259" key="10">
    <source>
        <dbReference type="Pfam" id="PF01471"/>
    </source>
</evidence>
<gene>
    <name evidence="11" type="ORF">SASPL_113640</name>
</gene>
<comment type="caution">
    <text evidence="11">The sequence shown here is derived from an EMBL/GenBank/DDBJ whole genome shotgun (WGS) entry which is preliminary data.</text>
</comment>
<reference evidence="11" key="1">
    <citation type="submission" date="2018-01" db="EMBL/GenBank/DDBJ databases">
        <authorList>
            <person name="Mao J.F."/>
        </authorList>
    </citation>
    <scope>NUCLEOTIDE SEQUENCE</scope>
    <source>
        <strain evidence="11">Huo1</strain>
        <tissue evidence="11">Leaf</tissue>
    </source>
</reference>
<dbReference type="InterPro" id="IPR021158">
    <property type="entry name" value="Pept_M10A_Zn_BS"/>
</dbReference>
<keyword evidence="2" id="KW-0645">Protease</keyword>
<dbReference type="PANTHER" id="PTHR10201">
    <property type="entry name" value="MATRIX METALLOPROTEINASE"/>
    <property type="match status" value="1"/>
</dbReference>
<evidence type="ECO:0000256" key="7">
    <source>
        <dbReference type="ARBA" id="ARBA00023049"/>
    </source>
</evidence>
<dbReference type="OrthoDB" id="1743387at2759"/>
<sequence>MAAKSINIFFSLIFPIAVVFLLSQATQTEGFVLAEMDAHAPPFDSKSFLQSYGYLEYARLNLEIGASEEQILELAIKTYQENFGISPTGKLDDETLSLMKMPRCGNPDIYGGVNTMKHSRVQFDENR</sequence>
<dbReference type="GO" id="GO:0031012">
    <property type="term" value="C:extracellular matrix"/>
    <property type="evidence" value="ECO:0007669"/>
    <property type="project" value="InterPro"/>
</dbReference>
<evidence type="ECO:0000256" key="5">
    <source>
        <dbReference type="ARBA" id="ARBA00022801"/>
    </source>
</evidence>
<keyword evidence="3" id="KW-0479">Metal-binding</keyword>
<dbReference type="GO" id="GO:0006508">
    <property type="term" value="P:proteolysis"/>
    <property type="evidence" value="ECO:0007669"/>
    <property type="project" value="UniProtKB-KW"/>
</dbReference>
<evidence type="ECO:0000313" key="11">
    <source>
        <dbReference type="EMBL" id="KAG6423251.1"/>
    </source>
</evidence>
<evidence type="ECO:0000256" key="8">
    <source>
        <dbReference type="ARBA" id="ARBA00023145"/>
    </source>
</evidence>
<keyword evidence="4 9" id="KW-0732">Signal</keyword>
<dbReference type="PANTHER" id="PTHR10201:SF323">
    <property type="entry name" value="MATRIX METALLOPROTEINASE-21"/>
    <property type="match status" value="1"/>
</dbReference>
<feature type="signal peptide" evidence="9">
    <location>
        <begin position="1"/>
        <end position="30"/>
    </location>
</feature>
<keyword evidence="5" id="KW-0378">Hydrolase</keyword>
<keyword evidence="8" id="KW-0865">Zymogen</keyword>